<organism evidence="4 5">
    <name type="scientific">Terriglobus roseus</name>
    <dbReference type="NCBI Taxonomy" id="392734"/>
    <lineage>
        <taxon>Bacteria</taxon>
        <taxon>Pseudomonadati</taxon>
        <taxon>Acidobacteriota</taxon>
        <taxon>Terriglobia</taxon>
        <taxon>Terriglobales</taxon>
        <taxon>Acidobacteriaceae</taxon>
        <taxon>Terriglobus</taxon>
    </lineage>
</organism>
<dbReference type="InterPro" id="IPR000424">
    <property type="entry name" value="Primosome_PriB/ssb"/>
</dbReference>
<evidence type="ECO:0000313" key="5">
    <source>
        <dbReference type="Proteomes" id="UP000182409"/>
    </source>
</evidence>
<dbReference type="PIRSF" id="PIRSF002070">
    <property type="entry name" value="SSB"/>
    <property type="match status" value="1"/>
</dbReference>
<name>A0A1H4W2M7_9BACT</name>
<dbReference type="AlphaFoldDB" id="A0A1H4W2M7"/>
<dbReference type="GO" id="GO:0003697">
    <property type="term" value="F:single-stranded DNA binding"/>
    <property type="evidence" value="ECO:0007669"/>
    <property type="project" value="InterPro"/>
</dbReference>
<reference evidence="4 5" key="1">
    <citation type="submission" date="2016-10" db="EMBL/GenBank/DDBJ databases">
        <authorList>
            <person name="de Groot N.N."/>
        </authorList>
    </citation>
    <scope>NUCLEOTIDE SEQUENCE [LARGE SCALE GENOMIC DNA]</scope>
    <source>
        <strain evidence="4 5">AB35.6</strain>
    </source>
</reference>
<dbReference type="GO" id="GO:0006260">
    <property type="term" value="P:DNA replication"/>
    <property type="evidence" value="ECO:0007669"/>
    <property type="project" value="InterPro"/>
</dbReference>
<dbReference type="NCBIfam" id="TIGR00621">
    <property type="entry name" value="ssb"/>
    <property type="match status" value="1"/>
</dbReference>
<dbReference type="OrthoDB" id="9809878at2"/>
<sequence>MINDLNKTLQIGHLGADPKQASENAPVTFSIATSEKWTDDEKNWQTRTDWHTIVVFGNLRSYAKKLKKGDRIFVEGKLRNNNYEKEVGGEKVTMYSAEILASAIELVTAKDTE</sequence>
<dbReference type="RefSeq" id="WP_074656193.1">
    <property type="nucleotide sequence ID" value="NZ_FNSD01000002.1"/>
</dbReference>
<protein>
    <recommendedName>
        <fullName evidence="2 3">Single-stranded DNA-binding protein</fullName>
    </recommendedName>
</protein>
<dbReference type="Proteomes" id="UP000182409">
    <property type="component" value="Unassembled WGS sequence"/>
</dbReference>
<dbReference type="SUPFAM" id="SSF50249">
    <property type="entry name" value="Nucleic acid-binding proteins"/>
    <property type="match status" value="1"/>
</dbReference>
<evidence type="ECO:0000256" key="1">
    <source>
        <dbReference type="ARBA" id="ARBA00023125"/>
    </source>
</evidence>
<keyword evidence="1 2" id="KW-0238">DNA-binding</keyword>
<evidence type="ECO:0000256" key="3">
    <source>
        <dbReference type="RuleBase" id="RU000524"/>
    </source>
</evidence>
<gene>
    <name evidence="4" type="ORF">SAMN05443244_4015</name>
</gene>
<evidence type="ECO:0000256" key="2">
    <source>
        <dbReference type="PIRNR" id="PIRNR002070"/>
    </source>
</evidence>
<dbReference type="EMBL" id="FNSD01000002">
    <property type="protein sequence ID" value="SEC87483.1"/>
    <property type="molecule type" value="Genomic_DNA"/>
</dbReference>
<dbReference type="CDD" id="cd04496">
    <property type="entry name" value="SSB_OBF"/>
    <property type="match status" value="1"/>
</dbReference>
<accession>A0A1H4W2M7</accession>
<dbReference type="PROSITE" id="PS50935">
    <property type="entry name" value="SSB"/>
    <property type="match status" value="1"/>
</dbReference>
<dbReference type="PANTHER" id="PTHR10302">
    <property type="entry name" value="SINGLE-STRANDED DNA-BINDING PROTEIN"/>
    <property type="match status" value="1"/>
</dbReference>
<dbReference type="InterPro" id="IPR012340">
    <property type="entry name" value="NA-bd_OB-fold"/>
</dbReference>
<proteinExistence type="predicted"/>
<evidence type="ECO:0000313" key="4">
    <source>
        <dbReference type="EMBL" id="SEC87483.1"/>
    </source>
</evidence>
<dbReference type="Pfam" id="PF00436">
    <property type="entry name" value="SSB"/>
    <property type="match status" value="1"/>
</dbReference>
<dbReference type="InterPro" id="IPR011344">
    <property type="entry name" value="ssDNA-bd"/>
</dbReference>
<dbReference type="Gene3D" id="2.40.50.140">
    <property type="entry name" value="Nucleic acid-binding proteins"/>
    <property type="match status" value="1"/>
</dbReference>
<dbReference type="GO" id="GO:0009295">
    <property type="term" value="C:nucleoid"/>
    <property type="evidence" value="ECO:0007669"/>
    <property type="project" value="TreeGrafter"/>
</dbReference>
<dbReference type="PANTHER" id="PTHR10302:SF0">
    <property type="entry name" value="SINGLE-STRANDED DNA-BINDING PROTEIN, MITOCHONDRIAL"/>
    <property type="match status" value="1"/>
</dbReference>